<evidence type="ECO:0000313" key="2">
    <source>
        <dbReference type="EMBL" id="HJA70193.1"/>
    </source>
</evidence>
<feature type="domain" description="Calcineurin-like phosphoesterase" evidence="1">
    <location>
        <begin position="2"/>
        <end position="148"/>
    </location>
</feature>
<reference evidence="2" key="2">
    <citation type="submission" date="2021-04" db="EMBL/GenBank/DDBJ databases">
        <authorList>
            <person name="Gilroy R."/>
        </authorList>
    </citation>
    <scope>NUCLEOTIDE SEQUENCE</scope>
    <source>
        <strain evidence="2">CHK178-16964</strain>
    </source>
</reference>
<dbReference type="Pfam" id="PF00149">
    <property type="entry name" value="Metallophos"/>
    <property type="match status" value="1"/>
</dbReference>
<evidence type="ECO:0000313" key="3">
    <source>
        <dbReference type="Proteomes" id="UP000823900"/>
    </source>
</evidence>
<proteinExistence type="predicted"/>
<sequence length="177" mass="20952">MIYFTSDLHFGHKNIISHTGRPFSAAEEMDEALIRNWNRTVQPNDEVYILGDLTMKGPDFAAGILSQLKGRKYLIRGNHDRFADNREFDQGLFQWIRDYYELNWQNRKFILFHYPIEEWNGYFKGSIDLHGHQHNKEEYNFSNLEKRIRRYDVGVDANRMKPVSIEEIAAFADMISG</sequence>
<comment type="caution">
    <text evidence="2">The sequence shown here is derived from an EMBL/GenBank/DDBJ whole genome shotgun (WGS) entry which is preliminary data.</text>
</comment>
<name>A0A9D2KM37_9FIRM</name>
<dbReference type="AlphaFoldDB" id="A0A9D2KM37"/>
<accession>A0A9D2KM37</accession>
<dbReference type="InterPro" id="IPR004843">
    <property type="entry name" value="Calcineurin-like_PHP"/>
</dbReference>
<dbReference type="SUPFAM" id="SSF56300">
    <property type="entry name" value="Metallo-dependent phosphatases"/>
    <property type="match status" value="1"/>
</dbReference>
<dbReference type="Proteomes" id="UP000823900">
    <property type="component" value="Unassembled WGS sequence"/>
</dbReference>
<gene>
    <name evidence="2" type="ORF">IAA07_01265</name>
</gene>
<dbReference type="EMBL" id="DWZA01000011">
    <property type="protein sequence ID" value="HJA70193.1"/>
    <property type="molecule type" value="Genomic_DNA"/>
</dbReference>
<dbReference type="GO" id="GO:0016787">
    <property type="term" value="F:hydrolase activity"/>
    <property type="evidence" value="ECO:0007669"/>
    <property type="project" value="InterPro"/>
</dbReference>
<protein>
    <submittedName>
        <fullName evidence="2">Metallophosphoesterase</fullName>
    </submittedName>
</protein>
<evidence type="ECO:0000259" key="1">
    <source>
        <dbReference type="Pfam" id="PF00149"/>
    </source>
</evidence>
<dbReference type="InterPro" id="IPR029052">
    <property type="entry name" value="Metallo-depent_PP-like"/>
</dbReference>
<organism evidence="2 3">
    <name type="scientific">Candidatus Lachnoclostridium stercoravium</name>
    <dbReference type="NCBI Taxonomy" id="2838633"/>
    <lineage>
        <taxon>Bacteria</taxon>
        <taxon>Bacillati</taxon>
        <taxon>Bacillota</taxon>
        <taxon>Clostridia</taxon>
        <taxon>Lachnospirales</taxon>
        <taxon>Lachnospiraceae</taxon>
    </lineage>
</organism>
<reference evidence="2" key="1">
    <citation type="journal article" date="2021" name="PeerJ">
        <title>Extensive microbial diversity within the chicken gut microbiome revealed by metagenomics and culture.</title>
        <authorList>
            <person name="Gilroy R."/>
            <person name="Ravi A."/>
            <person name="Getino M."/>
            <person name="Pursley I."/>
            <person name="Horton D.L."/>
            <person name="Alikhan N.F."/>
            <person name="Baker D."/>
            <person name="Gharbi K."/>
            <person name="Hall N."/>
            <person name="Watson M."/>
            <person name="Adriaenssens E.M."/>
            <person name="Foster-Nyarko E."/>
            <person name="Jarju S."/>
            <person name="Secka A."/>
            <person name="Antonio M."/>
            <person name="Oren A."/>
            <person name="Chaudhuri R.R."/>
            <person name="La Ragione R."/>
            <person name="Hildebrand F."/>
            <person name="Pallen M.J."/>
        </authorList>
    </citation>
    <scope>NUCLEOTIDE SEQUENCE</scope>
    <source>
        <strain evidence="2">CHK178-16964</strain>
    </source>
</reference>
<dbReference type="Gene3D" id="3.60.21.10">
    <property type="match status" value="1"/>
</dbReference>